<feature type="signal peptide" evidence="1">
    <location>
        <begin position="1"/>
        <end position="19"/>
    </location>
</feature>
<gene>
    <name evidence="2" type="ORF">RDWZM_009771</name>
</gene>
<name>A0A9Q0M497_BLOTA</name>
<dbReference type="EMBL" id="JAPWDV010000003">
    <property type="protein sequence ID" value="KAJ6218614.1"/>
    <property type="molecule type" value="Genomic_DNA"/>
</dbReference>
<dbReference type="AlphaFoldDB" id="A0A9Q0M497"/>
<protein>
    <submittedName>
        <fullName evidence="2">Uncharacterized protein</fullName>
    </submittedName>
</protein>
<evidence type="ECO:0000256" key="1">
    <source>
        <dbReference type="SAM" id="SignalP"/>
    </source>
</evidence>
<dbReference type="Proteomes" id="UP001142055">
    <property type="component" value="Chromosome 3"/>
</dbReference>
<keyword evidence="1" id="KW-0732">Signal</keyword>
<feature type="chain" id="PRO_5040394126" evidence="1">
    <location>
        <begin position="20"/>
        <end position="68"/>
    </location>
</feature>
<accession>A0A9Q0M497</accession>
<keyword evidence="3" id="KW-1185">Reference proteome</keyword>
<reference evidence="2" key="1">
    <citation type="submission" date="2022-12" db="EMBL/GenBank/DDBJ databases">
        <title>Genome assemblies of Blomia tropicalis.</title>
        <authorList>
            <person name="Cui Y."/>
        </authorList>
    </citation>
    <scope>NUCLEOTIDE SEQUENCE</scope>
    <source>
        <tissue evidence="2">Adult mites</tissue>
    </source>
</reference>
<proteinExistence type="predicted"/>
<evidence type="ECO:0000313" key="3">
    <source>
        <dbReference type="Proteomes" id="UP001142055"/>
    </source>
</evidence>
<sequence>MKAIIALFLILAVVAAASAQLYYGGYRGVGYGYPAYGGYYGGAYAPVYGRGLYGGYYGGYGARGLVYG</sequence>
<organism evidence="2 3">
    <name type="scientific">Blomia tropicalis</name>
    <name type="common">Mite</name>
    <dbReference type="NCBI Taxonomy" id="40697"/>
    <lineage>
        <taxon>Eukaryota</taxon>
        <taxon>Metazoa</taxon>
        <taxon>Ecdysozoa</taxon>
        <taxon>Arthropoda</taxon>
        <taxon>Chelicerata</taxon>
        <taxon>Arachnida</taxon>
        <taxon>Acari</taxon>
        <taxon>Acariformes</taxon>
        <taxon>Sarcoptiformes</taxon>
        <taxon>Astigmata</taxon>
        <taxon>Glycyphagoidea</taxon>
        <taxon>Echimyopodidae</taxon>
        <taxon>Blomia</taxon>
    </lineage>
</organism>
<comment type="caution">
    <text evidence="2">The sequence shown here is derived from an EMBL/GenBank/DDBJ whole genome shotgun (WGS) entry which is preliminary data.</text>
</comment>
<evidence type="ECO:0000313" key="2">
    <source>
        <dbReference type="EMBL" id="KAJ6218614.1"/>
    </source>
</evidence>